<feature type="non-terminal residue" evidence="1">
    <location>
        <position position="99"/>
    </location>
</feature>
<proteinExistence type="predicted"/>
<keyword evidence="2" id="KW-1185">Reference proteome</keyword>
<organism evidence="1 2">
    <name type="scientific">Gymnopus androsaceus JB14</name>
    <dbReference type="NCBI Taxonomy" id="1447944"/>
    <lineage>
        <taxon>Eukaryota</taxon>
        <taxon>Fungi</taxon>
        <taxon>Dikarya</taxon>
        <taxon>Basidiomycota</taxon>
        <taxon>Agaricomycotina</taxon>
        <taxon>Agaricomycetes</taxon>
        <taxon>Agaricomycetidae</taxon>
        <taxon>Agaricales</taxon>
        <taxon>Marasmiineae</taxon>
        <taxon>Omphalotaceae</taxon>
        <taxon>Gymnopus</taxon>
    </lineage>
</organism>
<accession>A0A6A4IED4</accession>
<sequence length="99" mass="11751">MTPDNCGDSVCFLISRLYRTSTETWKKFDPLSMRDEDKELFARCKEDGLLLGEWITIPDPWEDDWPFAKRYPGRRCPPDPDIEEIEERTKKAEMHAKKK</sequence>
<name>A0A6A4IED4_9AGAR</name>
<dbReference type="Proteomes" id="UP000799118">
    <property type="component" value="Unassembled WGS sequence"/>
</dbReference>
<gene>
    <name evidence="1" type="ORF">BT96DRAFT_913621</name>
</gene>
<dbReference type="OrthoDB" id="2900877at2759"/>
<evidence type="ECO:0000313" key="1">
    <source>
        <dbReference type="EMBL" id="KAE9408936.1"/>
    </source>
</evidence>
<dbReference type="EMBL" id="ML769389">
    <property type="protein sequence ID" value="KAE9408936.1"/>
    <property type="molecule type" value="Genomic_DNA"/>
</dbReference>
<reference evidence="1" key="1">
    <citation type="journal article" date="2019" name="Environ. Microbiol.">
        <title>Fungal ecological strategies reflected in gene transcription - a case study of two litter decomposers.</title>
        <authorList>
            <person name="Barbi F."/>
            <person name="Kohler A."/>
            <person name="Barry K."/>
            <person name="Baskaran P."/>
            <person name="Daum C."/>
            <person name="Fauchery L."/>
            <person name="Ihrmark K."/>
            <person name="Kuo A."/>
            <person name="LaButti K."/>
            <person name="Lipzen A."/>
            <person name="Morin E."/>
            <person name="Grigoriev I.V."/>
            <person name="Henrissat B."/>
            <person name="Lindahl B."/>
            <person name="Martin F."/>
        </authorList>
    </citation>
    <scope>NUCLEOTIDE SEQUENCE</scope>
    <source>
        <strain evidence="1">JB14</strain>
    </source>
</reference>
<protein>
    <submittedName>
        <fullName evidence="1">Uncharacterized protein</fullName>
    </submittedName>
</protein>
<dbReference type="AlphaFoldDB" id="A0A6A4IED4"/>
<evidence type="ECO:0000313" key="2">
    <source>
        <dbReference type="Proteomes" id="UP000799118"/>
    </source>
</evidence>